<dbReference type="Pfam" id="PF05699">
    <property type="entry name" value="Dimer_Tnp_hAT"/>
    <property type="match status" value="1"/>
</dbReference>
<dbReference type="SUPFAM" id="SSF53098">
    <property type="entry name" value="Ribonuclease H-like"/>
    <property type="match status" value="1"/>
</dbReference>
<organism evidence="3 4">
    <name type="scientific">Cuscuta europaea</name>
    <name type="common">European dodder</name>
    <dbReference type="NCBI Taxonomy" id="41803"/>
    <lineage>
        <taxon>Eukaryota</taxon>
        <taxon>Viridiplantae</taxon>
        <taxon>Streptophyta</taxon>
        <taxon>Embryophyta</taxon>
        <taxon>Tracheophyta</taxon>
        <taxon>Spermatophyta</taxon>
        <taxon>Magnoliopsida</taxon>
        <taxon>eudicotyledons</taxon>
        <taxon>Gunneridae</taxon>
        <taxon>Pentapetalae</taxon>
        <taxon>asterids</taxon>
        <taxon>lamiids</taxon>
        <taxon>Solanales</taxon>
        <taxon>Convolvulaceae</taxon>
        <taxon>Cuscuteae</taxon>
        <taxon>Cuscuta</taxon>
        <taxon>Cuscuta subgen. Cuscuta</taxon>
    </lineage>
</organism>
<protein>
    <recommendedName>
        <fullName evidence="5">HAT C-terminal dimerisation domain-containing protein</fullName>
    </recommendedName>
</protein>
<evidence type="ECO:0000259" key="1">
    <source>
        <dbReference type="Pfam" id="PF05699"/>
    </source>
</evidence>
<reference evidence="3" key="1">
    <citation type="submission" date="2022-07" db="EMBL/GenBank/DDBJ databases">
        <authorList>
            <person name="Macas J."/>
            <person name="Novak P."/>
            <person name="Neumann P."/>
        </authorList>
    </citation>
    <scope>NUCLEOTIDE SEQUENCE</scope>
</reference>
<dbReference type="InterPro" id="IPR025525">
    <property type="entry name" value="hAT-like_transposase_RNase-H"/>
</dbReference>
<feature type="non-terminal residue" evidence="3">
    <location>
        <position position="1"/>
    </location>
</feature>
<sequence length="262" mass="29693">MGTSMKSKLDKYWGDPEKMNMLIFFANVLDPRDKYEYMPHQLNALYGDKIGEAFFAKIKLGLNELYGDYVTNYDVSVSGSSQLSPSSVSLQSESTESRPVSKFKAQLKKQKQDSGLLGLKKNELELYLSENILEEDNEFDILRWWKLNGERLLILSKMARDILAVPISTLASESTFSTSGRVLDCFRSSLSAKIVEALICAQDWLRMSNQPVSVEENIEEVERLETELTDGNVGGGSSLDQIVVYFLPLSFRYVIYYIIISL</sequence>
<accession>A0A9P0YL79</accession>
<dbReference type="PANTHER" id="PTHR23272">
    <property type="entry name" value="BED FINGER-RELATED"/>
    <property type="match status" value="1"/>
</dbReference>
<name>A0A9P0YL79_CUSEU</name>
<dbReference type="PANTHER" id="PTHR23272:SF161">
    <property type="entry name" value="ZINC FINGER BED DOMAIN-CONTAINING PROTEIN RICESLEEPER 1-LIKE"/>
    <property type="match status" value="1"/>
</dbReference>
<proteinExistence type="predicted"/>
<dbReference type="Proteomes" id="UP001152484">
    <property type="component" value="Unassembled WGS sequence"/>
</dbReference>
<feature type="domain" description="HAT C-terminal dimerisation" evidence="1">
    <location>
        <begin position="123"/>
        <end position="205"/>
    </location>
</feature>
<dbReference type="OrthoDB" id="1745426at2759"/>
<evidence type="ECO:0000259" key="2">
    <source>
        <dbReference type="Pfam" id="PF14372"/>
    </source>
</evidence>
<dbReference type="GO" id="GO:0046983">
    <property type="term" value="F:protein dimerization activity"/>
    <property type="evidence" value="ECO:0007669"/>
    <property type="project" value="InterPro"/>
</dbReference>
<comment type="caution">
    <text evidence="3">The sequence shown here is derived from an EMBL/GenBank/DDBJ whole genome shotgun (WGS) entry which is preliminary data.</text>
</comment>
<evidence type="ECO:0000313" key="4">
    <source>
        <dbReference type="Proteomes" id="UP001152484"/>
    </source>
</evidence>
<keyword evidence="4" id="KW-1185">Reference proteome</keyword>
<dbReference type="InterPro" id="IPR012337">
    <property type="entry name" value="RNaseH-like_sf"/>
</dbReference>
<dbReference type="AlphaFoldDB" id="A0A9P0YL79"/>
<dbReference type="EMBL" id="CAMAPE010000005">
    <property type="protein sequence ID" value="CAH9067489.1"/>
    <property type="molecule type" value="Genomic_DNA"/>
</dbReference>
<gene>
    <name evidence="3" type="ORF">CEURO_LOCUS2554</name>
</gene>
<feature type="domain" description="hAT-like transposase RNase-H fold" evidence="2">
    <location>
        <begin position="2"/>
        <end position="69"/>
    </location>
</feature>
<evidence type="ECO:0008006" key="5">
    <source>
        <dbReference type="Google" id="ProtNLM"/>
    </source>
</evidence>
<dbReference type="GO" id="GO:0003677">
    <property type="term" value="F:DNA binding"/>
    <property type="evidence" value="ECO:0007669"/>
    <property type="project" value="InterPro"/>
</dbReference>
<dbReference type="InterPro" id="IPR008906">
    <property type="entry name" value="HATC_C_dom"/>
</dbReference>
<evidence type="ECO:0000313" key="3">
    <source>
        <dbReference type="EMBL" id="CAH9067489.1"/>
    </source>
</evidence>
<dbReference type="Pfam" id="PF14372">
    <property type="entry name" value="hAT-like_RNase-H"/>
    <property type="match status" value="1"/>
</dbReference>